<dbReference type="PANTHER" id="PTHR10252">
    <property type="entry name" value="HISTONE-LIKE TRANSCRIPTION FACTOR CCAAT-RELATED"/>
    <property type="match status" value="1"/>
</dbReference>
<feature type="domain" description="Transcription factor CBF/NF-Y/archaeal histone" evidence="3">
    <location>
        <begin position="17"/>
        <end position="60"/>
    </location>
</feature>
<keyword evidence="2" id="KW-0539">Nucleus</keyword>
<evidence type="ECO:0000256" key="1">
    <source>
        <dbReference type="ARBA" id="ARBA00004123"/>
    </source>
</evidence>
<dbReference type="Proteomes" id="UP000030680">
    <property type="component" value="Unassembled WGS sequence"/>
</dbReference>
<dbReference type="Pfam" id="PF00808">
    <property type="entry name" value="CBFD_NFYB_HMF"/>
    <property type="match status" value="1"/>
</dbReference>
<dbReference type="KEGG" id="gsl:Gasu_60760"/>
<keyword evidence="4" id="KW-0548">Nucleotidyltransferase</keyword>
<dbReference type="PANTHER" id="PTHR10252:SF54">
    <property type="entry name" value="CHROMATIN ACCESSIBILITY COMPLEX PROTEIN 1"/>
    <property type="match status" value="1"/>
</dbReference>
<dbReference type="Gramene" id="EME26300">
    <property type="protein sequence ID" value="EME26300"/>
    <property type="gene ID" value="Gasu_60760"/>
</dbReference>
<protein>
    <submittedName>
        <fullName evidence="4">DNA polymerase epsilon subunit 4</fullName>
        <ecNumber evidence="4">2.7.7.7</ecNumber>
    </submittedName>
</protein>
<evidence type="ECO:0000256" key="2">
    <source>
        <dbReference type="ARBA" id="ARBA00023242"/>
    </source>
</evidence>
<dbReference type="OrthoDB" id="1291358at2759"/>
<comment type="subcellular location">
    <subcellularLocation>
        <location evidence="1">Nucleus</location>
    </subcellularLocation>
</comment>
<dbReference type="InterPro" id="IPR050568">
    <property type="entry name" value="Transcr_DNA_Rep_Reg"/>
</dbReference>
<dbReference type="InterPro" id="IPR009072">
    <property type="entry name" value="Histone-fold"/>
</dbReference>
<dbReference type="EMBL" id="KB454554">
    <property type="protein sequence ID" value="EME26300.1"/>
    <property type="molecule type" value="Genomic_DNA"/>
</dbReference>
<dbReference type="GeneID" id="17085284"/>
<dbReference type="Gene3D" id="1.10.20.10">
    <property type="entry name" value="Histone, subunit A"/>
    <property type="match status" value="1"/>
</dbReference>
<evidence type="ECO:0000313" key="5">
    <source>
        <dbReference type="Proteomes" id="UP000030680"/>
    </source>
</evidence>
<organism evidence="4 5">
    <name type="scientific">Galdieria sulphuraria</name>
    <name type="common">Red alga</name>
    <dbReference type="NCBI Taxonomy" id="130081"/>
    <lineage>
        <taxon>Eukaryota</taxon>
        <taxon>Rhodophyta</taxon>
        <taxon>Bangiophyceae</taxon>
        <taxon>Galdieriales</taxon>
        <taxon>Galdieriaceae</taxon>
        <taxon>Galdieria</taxon>
    </lineage>
</organism>
<reference evidence="5" key="1">
    <citation type="journal article" date="2013" name="Science">
        <title>Gene transfer from bacteria and archaea facilitated evolution of an extremophilic eukaryote.</title>
        <authorList>
            <person name="Schonknecht G."/>
            <person name="Chen W.H."/>
            <person name="Ternes C.M."/>
            <person name="Barbier G.G."/>
            <person name="Shrestha R.P."/>
            <person name="Stanke M."/>
            <person name="Brautigam A."/>
            <person name="Baker B.J."/>
            <person name="Banfield J.F."/>
            <person name="Garavito R.M."/>
            <person name="Carr K."/>
            <person name="Wilkerson C."/>
            <person name="Rensing S.A."/>
            <person name="Gagneul D."/>
            <person name="Dickenson N.E."/>
            <person name="Oesterhelt C."/>
            <person name="Lercher M.J."/>
            <person name="Weber A.P."/>
        </authorList>
    </citation>
    <scope>NUCLEOTIDE SEQUENCE [LARGE SCALE GENOMIC DNA]</scope>
    <source>
        <strain evidence="5">074W</strain>
    </source>
</reference>
<keyword evidence="4" id="KW-0808">Transferase</keyword>
<dbReference type="GO" id="GO:0008623">
    <property type="term" value="C:CHRAC"/>
    <property type="evidence" value="ECO:0007669"/>
    <property type="project" value="TreeGrafter"/>
</dbReference>
<accession>M2WR69</accession>
<keyword evidence="5" id="KW-1185">Reference proteome</keyword>
<dbReference type="GO" id="GO:0003887">
    <property type="term" value="F:DNA-directed DNA polymerase activity"/>
    <property type="evidence" value="ECO:0007669"/>
    <property type="project" value="UniProtKB-EC"/>
</dbReference>
<dbReference type="AlphaFoldDB" id="M2WR69"/>
<proteinExistence type="predicted"/>
<dbReference type="EC" id="2.7.7.7" evidence="4"/>
<dbReference type="STRING" id="130081.M2WR69"/>
<dbReference type="GO" id="GO:0006261">
    <property type="term" value="P:DNA-templated DNA replication"/>
    <property type="evidence" value="ECO:0007669"/>
    <property type="project" value="TreeGrafter"/>
</dbReference>
<evidence type="ECO:0000313" key="4">
    <source>
        <dbReference type="EMBL" id="EME26300.1"/>
    </source>
</evidence>
<sequence>MVVDDPMEQSTVKTIWTLPQSRVKKIMKLDEDSLLVREETVAVVTKATELFVDYLVKESIKDNKDKLSYKALSETVHSVPALHFLREVVPEKLSGEYLLFRDGGPEKEEAIQQVE</sequence>
<dbReference type="RefSeq" id="XP_005702820.1">
    <property type="nucleotide sequence ID" value="XM_005702763.1"/>
</dbReference>
<dbReference type="SUPFAM" id="SSF47113">
    <property type="entry name" value="Histone-fold"/>
    <property type="match status" value="1"/>
</dbReference>
<name>M2WR69_GALSU</name>
<dbReference type="GO" id="GO:0046982">
    <property type="term" value="F:protein heterodimerization activity"/>
    <property type="evidence" value="ECO:0007669"/>
    <property type="project" value="InterPro"/>
</dbReference>
<dbReference type="CDD" id="cd22924">
    <property type="entry name" value="HFD_CHRAC1-like"/>
    <property type="match status" value="1"/>
</dbReference>
<dbReference type="InterPro" id="IPR003958">
    <property type="entry name" value="CBFA_NFYB_domain"/>
</dbReference>
<gene>
    <name evidence="4" type="ORF">Gasu_60760</name>
</gene>
<evidence type="ECO:0000259" key="3">
    <source>
        <dbReference type="Pfam" id="PF00808"/>
    </source>
</evidence>